<dbReference type="Proteomes" id="UP000656804">
    <property type="component" value="Unassembled WGS sequence"/>
</dbReference>
<keyword evidence="6 10" id="KW-1133">Transmembrane helix</keyword>
<evidence type="ECO:0000256" key="6">
    <source>
        <dbReference type="ARBA" id="ARBA00022989"/>
    </source>
</evidence>
<accession>A0A930Y8W5</accession>
<dbReference type="PANTHER" id="PTHR32507:SF7">
    <property type="entry name" value="K(+)_H(+) ANTIPORTER NHAP2"/>
    <property type="match status" value="1"/>
</dbReference>
<keyword evidence="5 10" id="KW-0812">Transmembrane</keyword>
<evidence type="ECO:0000256" key="3">
    <source>
        <dbReference type="ARBA" id="ARBA00022449"/>
    </source>
</evidence>
<dbReference type="GO" id="GO:0006813">
    <property type="term" value="P:potassium ion transport"/>
    <property type="evidence" value="ECO:0007669"/>
    <property type="project" value="InterPro"/>
</dbReference>
<dbReference type="GO" id="GO:0008324">
    <property type="term" value="F:monoatomic cation transmembrane transporter activity"/>
    <property type="evidence" value="ECO:0007669"/>
    <property type="project" value="InterPro"/>
</dbReference>
<dbReference type="NCBIfam" id="NF003716">
    <property type="entry name" value="PRK05326.1-3"/>
    <property type="match status" value="1"/>
</dbReference>
<feature type="transmembrane region" description="Helical" evidence="10">
    <location>
        <begin position="215"/>
        <end position="233"/>
    </location>
</feature>
<organism evidence="12 13">
    <name type="scientific">Nocardioides acrostichi</name>
    <dbReference type="NCBI Taxonomy" id="2784339"/>
    <lineage>
        <taxon>Bacteria</taxon>
        <taxon>Bacillati</taxon>
        <taxon>Actinomycetota</taxon>
        <taxon>Actinomycetes</taxon>
        <taxon>Propionibacteriales</taxon>
        <taxon>Nocardioidaceae</taxon>
        <taxon>Nocardioides</taxon>
    </lineage>
</organism>
<dbReference type="InterPro" id="IPR036721">
    <property type="entry name" value="RCK_C_sf"/>
</dbReference>
<gene>
    <name evidence="12" type="ORF">ISG29_17785</name>
</gene>
<evidence type="ECO:0000256" key="9">
    <source>
        <dbReference type="SAM" id="MobiDB-lite"/>
    </source>
</evidence>
<feature type="transmembrane region" description="Helical" evidence="10">
    <location>
        <begin position="269"/>
        <end position="289"/>
    </location>
</feature>
<keyword evidence="4" id="KW-1003">Cell membrane</keyword>
<evidence type="ECO:0000259" key="11">
    <source>
        <dbReference type="PROSITE" id="PS51202"/>
    </source>
</evidence>
<dbReference type="Pfam" id="PF00999">
    <property type="entry name" value="Na_H_Exchanger"/>
    <property type="match status" value="1"/>
</dbReference>
<comment type="subcellular location">
    <subcellularLocation>
        <location evidence="1">Cell membrane</location>
        <topology evidence="1">Multi-pass membrane protein</topology>
    </subcellularLocation>
</comment>
<dbReference type="AlphaFoldDB" id="A0A930Y8W5"/>
<comment type="caution">
    <text evidence="12">The sequence shown here is derived from an EMBL/GenBank/DDBJ whole genome shotgun (WGS) entry which is preliminary data.</text>
</comment>
<dbReference type="GO" id="GO:0005886">
    <property type="term" value="C:plasma membrane"/>
    <property type="evidence" value="ECO:0007669"/>
    <property type="project" value="UniProtKB-SubCell"/>
</dbReference>
<feature type="domain" description="RCK C-terminal" evidence="11">
    <location>
        <begin position="403"/>
        <end position="484"/>
    </location>
</feature>
<reference evidence="12" key="1">
    <citation type="submission" date="2020-11" db="EMBL/GenBank/DDBJ databases">
        <title>Nocardioides sp. CBS4Y-1, whole genome shotgun sequence.</title>
        <authorList>
            <person name="Tuo L."/>
        </authorList>
    </citation>
    <scope>NUCLEOTIDE SEQUENCE</scope>
    <source>
        <strain evidence="12">CBS4Y-1</strain>
    </source>
</reference>
<dbReference type="NCBIfam" id="NF003715">
    <property type="entry name" value="PRK05326.1-2"/>
    <property type="match status" value="1"/>
</dbReference>
<evidence type="ECO:0000256" key="4">
    <source>
        <dbReference type="ARBA" id="ARBA00022475"/>
    </source>
</evidence>
<dbReference type="InterPro" id="IPR038770">
    <property type="entry name" value="Na+/solute_symporter_sf"/>
</dbReference>
<feature type="region of interest" description="Disordered" evidence="9">
    <location>
        <begin position="494"/>
        <end position="513"/>
    </location>
</feature>
<dbReference type="PANTHER" id="PTHR32507">
    <property type="entry name" value="NA(+)/H(+) ANTIPORTER 1"/>
    <property type="match status" value="1"/>
</dbReference>
<feature type="transmembrane region" description="Helical" evidence="10">
    <location>
        <begin position="37"/>
        <end position="56"/>
    </location>
</feature>
<evidence type="ECO:0000256" key="8">
    <source>
        <dbReference type="ARBA" id="ARBA00023136"/>
    </source>
</evidence>
<evidence type="ECO:0000256" key="10">
    <source>
        <dbReference type="SAM" id="Phobius"/>
    </source>
</evidence>
<dbReference type="GO" id="GO:0015297">
    <property type="term" value="F:antiporter activity"/>
    <property type="evidence" value="ECO:0007669"/>
    <property type="project" value="UniProtKB-KW"/>
</dbReference>
<protein>
    <submittedName>
        <fullName evidence="12">Potassium/proton antiporter</fullName>
    </submittedName>
</protein>
<feature type="transmembrane region" description="Helical" evidence="10">
    <location>
        <begin position="12"/>
        <end position="30"/>
    </location>
</feature>
<feature type="transmembrane region" description="Helical" evidence="10">
    <location>
        <begin position="62"/>
        <end position="80"/>
    </location>
</feature>
<dbReference type="Gene3D" id="1.20.1530.20">
    <property type="match status" value="1"/>
</dbReference>
<proteinExistence type="predicted"/>
<dbReference type="EMBL" id="JADIVZ010000012">
    <property type="protein sequence ID" value="MBF4163537.1"/>
    <property type="molecule type" value="Genomic_DNA"/>
</dbReference>
<keyword evidence="8 10" id="KW-0472">Membrane</keyword>
<dbReference type="PROSITE" id="PS51202">
    <property type="entry name" value="RCK_C"/>
    <property type="match status" value="1"/>
</dbReference>
<feature type="transmembrane region" description="Helical" evidence="10">
    <location>
        <begin position="367"/>
        <end position="390"/>
    </location>
</feature>
<dbReference type="RefSeq" id="WP_194504793.1">
    <property type="nucleotide sequence ID" value="NZ_JADIVZ010000012.1"/>
</dbReference>
<evidence type="ECO:0000256" key="2">
    <source>
        <dbReference type="ARBA" id="ARBA00022448"/>
    </source>
</evidence>
<name>A0A930Y8W5_9ACTN</name>
<keyword evidence="3" id="KW-0050">Antiport</keyword>
<dbReference type="SUPFAM" id="SSF116726">
    <property type="entry name" value="TrkA C-terminal domain-like"/>
    <property type="match status" value="1"/>
</dbReference>
<evidence type="ECO:0000313" key="12">
    <source>
        <dbReference type="EMBL" id="MBF4163537.1"/>
    </source>
</evidence>
<keyword evidence="7" id="KW-0406">Ion transport</keyword>
<sequence>MTFDVEQLDQFVLVGSLVTLLAILAVRVSSRAGLPSLLVYLLMGVVLGDAGLGIGFEDAELAHALGFAALAIILAEGGLTTSWREAKPSMRLGLSLATVGIAVSVSVVAVGGHYLLGLEWQIAVLLGAVCSPTDAAAVFSVLRVVPLPRRLLGALEAESGLNDAPTVVLVTLVSAGAVGDHPWWLIGGIIVGELLAGVAFGLLAGFGGAWLMRRAALPTAGLYPLAVLCLTFVGYGGAAAVHGSGFAAVYVAALVLGNSELPHRGATRSFAEGVAWLAQIGLFVMLGLLLSPGRITASTVGLALAAGFLLTVVARPVSVAVSAIVQPMPWRELTFLSWAGLRGAVPIVLTTIPLAEGIDGATKLFDIVFVMVVVYTIVTGPTLPFAARVLKVARRSEPRDIDVEAAPLERVAADLLQVTISPRSRMHGVEVGELRLPQGASVSLVIRGDATFVPEYRTVLRHGDHLLLVTPRAVRERTETRLREVSRGGRLARWLGPDATGVPSSRSGRRRGH</sequence>
<feature type="transmembrane region" description="Helical" evidence="10">
    <location>
        <begin position="183"/>
        <end position="203"/>
    </location>
</feature>
<evidence type="ECO:0000256" key="7">
    <source>
        <dbReference type="ARBA" id="ARBA00023065"/>
    </source>
</evidence>
<dbReference type="Gene3D" id="3.30.70.1450">
    <property type="entry name" value="Regulator of K+ conductance, C-terminal domain"/>
    <property type="match status" value="1"/>
</dbReference>
<dbReference type="InterPro" id="IPR006153">
    <property type="entry name" value="Cation/H_exchanger_TM"/>
</dbReference>
<dbReference type="GO" id="GO:1902600">
    <property type="term" value="P:proton transmembrane transport"/>
    <property type="evidence" value="ECO:0007669"/>
    <property type="project" value="InterPro"/>
</dbReference>
<evidence type="ECO:0000256" key="5">
    <source>
        <dbReference type="ARBA" id="ARBA00022692"/>
    </source>
</evidence>
<keyword evidence="13" id="KW-1185">Reference proteome</keyword>
<keyword evidence="2" id="KW-0813">Transport</keyword>
<evidence type="ECO:0000256" key="1">
    <source>
        <dbReference type="ARBA" id="ARBA00004651"/>
    </source>
</evidence>
<feature type="transmembrane region" description="Helical" evidence="10">
    <location>
        <begin position="295"/>
        <end position="314"/>
    </location>
</feature>
<evidence type="ECO:0000313" key="13">
    <source>
        <dbReference type="Proteomes" id="UP000656804"/>
    </source>
</evidence>
<feature type="transmembrane region" description="Helical" evidence="10">
    <location>
        <begin position="92"/>
        <end position="116"/>
    </location>
</feature>
<dbReference type="InterPro" id="IPR006037">
    <property type="entry name" value="RCK_C"/>
</dbReference>
<dbReference type="Pfam" id="PF02080">
    <property type="entry name" value="TrkA_C"/>
    <property type="match status" value="1"/>
</dbReference>